<keyword evidence="3" id="KW-0812">Transmembrane</keyword>
<dbReference type="PANTHER" id="PTHR20963">
    <property type="entry name" value="MULTIPLE INOSITOL POLYPHOSPHATE PHOSPHATASE-RELATED"/>
    <property type="match status" value="1"/>
</dbReference>
<evidence type="ECO:0000256" key="1">
    <source>
        <dbReference type="ARBA" id="ARBA00022801"/>
    </source>
</evidence>
<proteinExistence type="predicted"/>
<comment type="caution">
    <text evidence="4">The sequence shown here is derived from an EMBL/GenBank/DDBJ whole genome shotgun (WGS) entry which is preliminary data.</text>
</comment>
<evidence type="ECO:0000313" key="5">
    <source>
        <dbReference type="Proteomes" id="UP000037751"/>
    </source>
</evidence>
<evidence type="ECO:0000256" key="2">
    <source>
        <dbReference type="SAM" id="MobiDB-lite"/>
    </source>
</evidence>
<dbReference type="OrthoDB" id="6509975at2759"/>
<dbReference type="SUPFAM" id="SSF53254">
    <property type="entry name" value="Phosphoglycerate mutase-like"/>
    <property type="match status" value="1"/>
</dbReference>
<protein>
    <submittedName>
        <fullName evidence="4">3-phytase a</fullName>
    </submittedName>
</protein>
<dbReference type="PROSITE" id="PS00616">
    <property type="entry name" value="HIS_ACID_PHOSPHAT_1"/>
    <property type="match status" value="1"/>
</dbReference>
<dbReference type="Gene3D" id="3.40.50.1240">
    <property type="entry name" value="Phosphoglycerate mutase-like"/>
    <property type="match status" value="1"/>
</dbReference>
<dbReference type="VEuPathDB" id="FungiDB:Malapachy_3990"/>
<gene>
    <name evidence="4" type="ORF">Malapachy_3990</name>
</gene>
<feature type="region of interest" description="Disordered" evidence="2">
    <location>
        <begin position="114"/>
        <end position="136"/>
    </location>
</feature>
<sequence length="625" mass="69887">MPGDVRESMEQDPAEMEKLILHHMESDEHGRPILHSVPSHGGDEPYRTARGGYMAPGQEHVDAEVDHAGRPPWLRHFDLSRMPPARRRMVQLWSLLCIAGLLAGLFYFALSPSSSHDDKSVEVQTKKPTTAQRRPASFPTYIGWPGSYETGTPPQFADEMQPAPTPTRGVSPIQTSMPEFDEKFNPFYHMGPLSPYYSAQHGDIDNARYLATPESANGTCSLRQVHILHRHGSRYPTKGAPTEAVSALLAQPGVTFDGPLAFLSHYTYRLGSELLVPLGREQLHMSGVKAAMDYGRLAADDLEHGRKLLVRTGSQQRIVDSALAWATGFWGNSWVNKTNVEIQIEEPGFNTTLAPNFACSAAAESFQVADWVQTYLAKATKRLQAHVHGATLTPAILFGMQQLCSYDTVAYGRSEFCHLFTEEEWRGYEFAWDQRFYYDYGAGNVVGPAMGLGWLNEMLHRMTHKAWDPATQTSENATLNNDAAYFPVDRAIYADFTHDSVITSVLAAMRLKELGVAPSVDDPHRAFRTSQVVPFGARMVFEVFDCPSPVPNPPLPPPTLRRRRVPLKAYPPQTYVRMKLNDAIVPLRQLEHCEDRVDGLCTLRQFLASHADRHEQGWWAKCTGA</sequence>
<dbReference type="Pfam" id="PF00328">
    <property type="entry name" value="His_Phos_2"/>
    <property type="match status" value="1"/>
</dbReference>
<keyword evidence="1" id="KW-0378">Hydrolase</keyword>
<keyword evidence="3" id="KW-0472">Membrane</keyword>
<organism evidence="4 5">
    <name type="scientific">Malassezia pachydermatis</name>
    <dbReference type="NCBI Taxonomy" id="77020"/>
    <lineage>
        <taxon>Eukaryota</taxon>
        <taxon>Fungi</taxon>
        <taxon>Dikarya</taxon>
        <taxon>Basidiomycota</taxon>
        <taxon>Ustilaginomycotina</taxon>
        <taxon>Malasseziomycetes</taxon>
        <taxon>Malasseziales</taxon>
        <taxon>Malasseziaceae</taxon>
        <taxon>Malassezia</taxon>
    </lineage>
</organism>
<reference evidence="4 5" key="1">
    <citation type="submission" date="2015-07" db="EMBL/GenBank/DDBJ databases">
        <title>Draft Genome Sequence of Malassezia furfur CBS1878 and Malassezia pachydermatis CBS1879.</title>
        <authorList>
            <person name="Triana S."/>
            <person name="Ohm R."/>
            <person name="Gonzalez A."/>
            <person name="DeCock H."/>
            <person name="Restrepo S."/>
            <person name="Celis A."/>
        </authorList>
    </citation>
    <scope>NUCLEOTIDE SEQUENCE [LARGE SCALE GENOMIC DNA]</scope>
    <source>
        <strain evidence="4 5">CBS 1879</strain>
    </source>
</reference>
<accession>A0A0M8MP77</accession>
<keyword evidence="3" id="KW-1133">Transmembrane helix</keyword>
<dbReference type="AlphaFoldDB" id="A0A0M8MP77"/>
<dbReference type="EMBL" id="LGAV01000004">
    <property type="protein sequence ID" value="KOS14077.1"/>
    <property type="molecule type" value="Genomic_DNA"/>
</dbReference>
<dbReference type="InterPro" id="IPR033379">
    <property type="entry name" value="Acid_Pase_AS"/>
</dbReference>
<feature type="transmembrane region" description="Helical" evidence="3">
    <location>
        <begin position="90"/>
        <end position="110"/>
    </location>
</feature>
<evidence type="ECO:0000313" key="4">
    <source>
        <dbReference type="EMBL" id="KOS14077.1"/>
    </source>
</evidence>
<name>A0A0M8MP77_9BASI</name>
<dbReference type="InterPro" id="IPR029033">
    <property type="entry name" value="His_PPase_superfam"/>
</dbReference>
<dbReference type="CDD" id="cd07061">
    <property type="entry name" value="HP_HAP_like"/>
    <property type="match status" value="1"/>
</dbReference>
<dbReference type="GeneID" id="28730322"/>
<dbReference type="InterPro" id="IPR000560">
    <property type="entry name" value="His_Pase_clade-2"/>
</dbReference>
<dbReference type="Proteomes" id="UP000037751">
    <property type="component" value="Unassembled WGS sequence"/>
</dbReference>
<dbReference type="GO" id="GO:0003993">
    <property type="term" value="F:acid phosphatase activity"/>
    <property type="evidence" value="ECO:0007669"/>
    <property type="project" value="TreeGrafter"/>
</dbReference>
<dbReference type="STRING" id="77020.A0A0M8MP77"/>
<evidence type="ECO:0000256" key="3">
    <source>
        <dbReference type="SAM" id="Phobius"/>
    </source>
</evidence>
<keyword evidence="5" id="KW-1185">Reference proteome</keyword>
<dbReference type="RefSeq" id="XP_017991709.1">
    <property type="nucleotide sequence ID" value="XM_018138446.1"/>
</dbReference>
<dbReference type="PANTHER" id="PTHR20963:SF42">
    <property type="entry name" value="PHOSPHOGLYCERATE MUTASE-LIKE PROTEIN"/>
    <property type="match status" value="1"/>
</dbReference>
<feature type="compositionally biased region" description="Basic and acidic residues" evidence="2">
    <location>
        <begin position="115"/>
        <end position="125"/>
    </location>
</feature>